<gene>
    <name evidence="1" type="ORF">AAE02nite_05880</name>
</gene>
<comment type="caution">
    <text evidence="1">The sequence shown here is derived from an EMBL/GenBank/DDBJ whole genome shotgun (WGS) entry which is preliminary data.</text>
</comment>
<name>A0A512AT85_9BACT</name>
<reference evidence="1 2" key="1">
    <citation type="submission" date="2019-07" db="EMBL/GenBank/DDBJ databases">
        <title>Whole genome shotgun sequence of Adhaeribacter aerolatus NBRC 106133.</title>
        <authorList>
            <person name="Hosoyama A."/>
            <person name="Uohara A."/>
            <person name="Ohji S."/>
            <person name="Ichikawa N."/>
        </authorList>
    </citation>
    <scope>NUCLEOTIDE SEQUENCE [LARGE SCALE GENOMIC DNA]</scope>
    <source>
        <strain evidence="1 2">NBRC 106133</strain>
    </source>
</reference>
<keyword evidence="2" id="KW-1185">Reference proteome</keyword>
<organism evidence="1 2">
    <name type="scientific">Adhaeribacter aerolatus</name>
    <dbReference type="NCBI Taxonomy" id="670289"/>
    <lineage>
        <taxon>Bacteria</taxon>
        <taxon>Pseudomonadati</taxon>
        <taxon>Bacteroidota</taxon>
        <taxon>Cytophagia</taxon>
        <taxon>Cytophagales</taxon>
        <taxon>Hymenobacteraceae</taxon>
        <taxon>Adhaeribacter</taxon>
    </lineage>
</organism>
<dbReference type="AlphaFoldDB" id="A0A512AT85"/>
<accession>A0A512AT85</accession>
<dbReference type="EMBL" id="BJYS01000003">
    <property type="protein sequence ID" value="GEO02924.1"/>
    <property type="molecule type" value="Genomic_DNA"/>
</dbReference>
<proteinExistence type="predicted"/>
<evidence type="ECO:0000313" key="2">
    <source>
        <dbReference type="Proteomes" id="UP000321532"/>
    </source>
</evidence>
<protein>
    <submittedName>
        <fullName evidence="1">Uncharacterized protein</fullName>
    </submittedName>
</protein>
<dbReference type="RefSeq" id="WP_146894967.1">
    <property type="nucleotide sequence ID" value="NZ_BJYS01000003.1"/>
</dbReference>
<sequence>MLYSDKYNNPQQITIDYKSILARLYKTIAVYETAYPEVAVLKKEINSIYFNIFLSDAHLCHLQKICKLLDKRKDDSSLINLLHEAYCTDLELFKRGASINQNADIYF</sequence>
<evidence type="ECO:0000313" key="1">
    <source>
        <dbReference type="EMBL" id="GEO02924.1"/>
    </source>
</evidence>
<dbReference type="Proteomes" id="UP000321532">
    <property type="component" value="Unassembled WGS sequence"/>
</dbReference>